<keyword evidence="6" id="KW-1185">Reference proteome</keyword>
<dbReference type="Proteomes" id="UP000799440">
    <property type="component" value="Unassembled WGS sequence"/>
</dbReference>
<evidence type="ECO:0000313" key="6">
    <source>
        <dbReference type="Proteomes" id="UP000799440"/>
    </source>
</evidence>
<dbReference type="OrthoDB" id="10251242at2759"/>
<dbReference type="PROSITE" id="PS51682">
    <property type="entry name" value="SAM_OMT_I"/>
    <property type="match status" value="1"/>
</dbReference>
<evidence type="ECO:0000256" key="2">
    <source>
        <dbReference type="ARBA" id="ARBA00022679"/>
    </source>
</evidence>
<dbReference type="GO" id="GO:0032259">
    <property type="term" value="P:methylation"/>
    <property type="evidence" value="ECO:0007669"/>
    <property type="project" value="UniProtKB-KW"/>
</dbReference>
<dbReference type="Pfam" id="PF01596">
    <property type="entry name" value="Methyltransf_3"/>
    <property type="match status" value="1"/>
</dbReference>
<dbReference type="Gene3D" id="3.40.50.150">
    <property type="entry name" value="Vaccinia Virus protein VP39"/>
    <property type="match status" value="1"/>
</dbReference>
<accession>A0A6A6V930</accession>
<dbReference type="PANTHER" id="PTHR10509">
    <property type="entry name" value="O-METHYLTRANSFERASE-RELATED"/>
    <property type="match status" value="1"/>
</dbReference>
<evidence type="ECO:0000256" key="4">
    <source>
        <dbReference type="ARBA" id="ARBA00023453"/>
    </source>
</evidence>
<reference evidence="5" key="1">
    <citation type="journal article" date="2020" name="Stud. Mycol.">
        <title>101 Dothideomycetes genomes: a test case for predicting lifestyles and emergence of pathogens.</title>
        <authorList>
            <person name="Haridas S."/>
            <person name="Albert R."/>
            <person name="Binder M."/>
            <person name="Bloem J."/>
            <person name="Labutti K."/>
            <person name="Salamov A."/>
            <person name="Andreopoulos B."/>
            <person name="Baker S."/>
            <person name="Barry K."/>
            <person name="Bills G."/>
            <person name="Bluhm B."/>
            <person name="Cannon C."/>
            <person name="Castanera R."/>
            <person name="Culley D."/>
            <person name="Daum C."/>
            <person name="Ezra D."/>
            <person name="Gonzalez J."/>
            <person name="Henrissat B."/>
            <person name="Kuo A."/>
            <person name="Liang C."/>
            <person name="Lipzen A."/>
            <person name="Lutzoni F."/>
            <person name="Magnuson J."/>
            <person name="Mondo S."/>
            <person name="Nolan M."/>
            <person name="Ohm R."/>
            <person name="Pangilinan J."/>
            <person name="Park H.-J."/>
            <person name="Ramirez L."/>
            <person name="Alfaro M."/>
            <person name="Sun H."/>
            <person name="Tritt A."/>
            <person name="Yoshinaga Y."/>
            <person name="Zwiers L.-H."/>
            <person name="Turgeon B."/>
            <person name="Goodwin S."/>
            <person name="Spatafora J."/>
            <person name="Crous P."/>
            <person name="Grigoriev I."/>
        </authorList>
    </citation>
    <scope>NUCLEOTIDE SEQUENCE</scope>
    <source>
        <strain evidence="5">CBS 119925</strain>
    </source>
</reference>
<keyword evidence="1 5" id="KW-0489">Methyltransferase</keyword>
<dbReference type="GO" id="GO:0008757">
    <property type="term" value="F:S-adenosylmethionine-dependent methyltransferase activity"/>
    <property type="evidence" value="ECO:0007669"/>
    <property type="project" value="TreeGrafter"/>
</dbReference>
<evidence type="ECO:0000256" key="1">
    <source>
        <dbReference type="ARBA" id="ARBA00022603"/>
    </source>
</evidence>
<dbReference type="InterPro" id="IPR050362">
    <property type="entry name" value="Cation-dep_OMT"/>
</dbReference>
<dbReference type="PANTHER" id="PTHR10509:SF14">
    <property type="entry name" value="CAFFEOYL-COA O-METHYLTRANSFERASE 3-RELATED"/>
    <property type="match status" value="1"/>
</dbReference>
<proteinExistence type="inferred from homology"/>
<protein>
    <submittedName>
        <fullName evidence="5">S-adenosyl-L-methionine-dependent methyltransferase</fullName>
    </submittedName>
</protein>
<organism evidence="5 6">
    <name type="scientific">Sporormia fimetaria CBS 119925</name>
    <dbReference type="NCBI Taxonomy" id="1340428"/>
    <lineage>
        <taxon>Eukaryota</taxon>
        <taxon>Fungi</taxon>
        <taxon>Dikarya</taxon>
        <taxon>Ascomycota</taxon>
        <taxon>Pezizomycotina</taxon>
        <taxon>Dothideomycetes</taxon>
        <taxon>Pleosporomycetidae</taxon>
        <taxon>Pleosporales</taxon>
        <taxon>Sporormiaceae</taxon>
        <taxon>Sporormia</taxon>
    </lineage>
</organism>
<dbReference type="EMBL" id="MU006580">
    <property type="protein sequence ID" value="KAF2745801.1"/>
    <property type="molecule type" value="Genomic_DNA"/>
</dbReference>
<dbReference type="GO" id="GO:0008171">
    <property type="term" value="F:O-methyltransferase activity"/>
    <property type="evidence" value="ECO:0007669"/>
    <property type="project" value="InterPro"/>
</dbReference>
<keyword evidence="3" id="KW-0949">S-adenosyl-L-methionine</keyword>
<sequence length="240" mass="26202">MAEQNDTNERTDRWTAVDHYTFNHLHANKPSATPSPSSLQHALSTSQARGLPDIAVSPSQGKFLKLQAQIARAKNILEIGTLGGYSTIWLASAGPDVSVVSIEVSEKHAEIARANIAHAEYAERVDVVVGAGLDVLPRLVEEVGMGRRERFDFLFVDADKENNWAYVDLSLGMMRRGAVVVVDNVVRKGQLARDDTGDSRVEGVRKLIESVGMDDRLDGVVLQTVGEKSYDGFLMAIVNS</sequence>
<gene>
    <name evidence="5" type="ORF">M011DRAFT_469061</name>
</gene>
<dbReference type="InterPro" id="IPR002935">
    <property type="entry name" value="SAM_O-MeTrfase"/>
</dbReference>
<keyword evidence="2" id="KW-0808">Transferase</keyword>
<dbReference type="InterPro" id="IPR029063">
    <property type="entry name" value="SAM-dependent_MTases_sf"/>
</dbReference>
<comment type="similarity">
    <text evidence="4">Belongs to the class I-like SAM-binding methyltransferase superfamily. Cation-dependent O-methyltransferase family.</text>
</comment>
<dbReference type="AlphaFoldDB" id="A0A6A6V930"/>
<evidence type="ECO:0000313" key="5">
    <source>
        <dbReference type="EMBL" id="KAF2745801.1"/>
    </source>
</evidence>
<name>A0A6A6V930_9PLEO</name>
<dbReference type="SUPFAM" id="SSF53335">
    <property type="entry name" value="S-adenosyl-L-methionine-dependent methyltransferases"/>
    <property type="match status" value="1"/>
</dbReference>
<evidence type="ECO:0000256" key="3">
    <source>
        <dbReference type="ARBA" id="ARBA00022691"/>
    </source>
</evidence>
<dbReference type="CDD" id="cd02440">
    <property type="entry name" value="AdoMet_MTases"/>
    <property type="match status" value="1"/>
</dbReference>